<evidence type="ECO:0000256" key="6">
    <source>
        <dbReference type="ARBA" id="ARBA00023211"/>
    </source>
</evidence>
<dbReference type="InterPro" id="IPR000086">
    <property type="entry name" value="NUDIX_hydrolase_dom"/>
</dbReference>
<dbReference type="PROSITE" id="PS00893">
    <property type="entry name" value="NUDIX_BOX"/>
    <property type="match status" value="1"/>
</dbReference>
<sequence>MKFESFLKSIVKIENLPLPGETSQFKMSPPYRADLIKMQAERIKKARNSAVMALFYPNNEGETCIILILRKTYKGVHSAQVGFPGGKLEKNETNKQAALRETEEEIGVKQNTITVLRALTQMYIPPSNFNVKPFIGYVEKTPNFIKQETEVEALLEVKLKDFLNKNALTTKTVSMANGLKVSVPAYGLKNHLVWGATAMMLSEVKDLLKASFK</sequence>
<feature type="domain" description="Nudix hydrolase" evidence="7">
    <location>
        <begin position="45"/>
        <end position="179"/>
    </location>
</feature>
<dbReference type="RefSeq" id="WP_076732392.1">
    <property type="nucleotide sequence ID" value="NZ_CP019352.1"/>
</dbReference>
<dbReference type="Gene3D" id="3.90.79.10">
    <property type="entry name" value="Nucleoside Triphosphate Pyrophosphohydrolase"/>
    <property type="match status" value="1"/>
</dbReference>
<dbReference type="GO" id="GO:0046872">
    <property type="term" value="F:metal ion binding"/>
    <property type="evidence" value="ECO:0007669"/>
    <property type="project" value="UniProtKB-KW"/>
</dbReference>
<keyword evidence="6" id="KW-0464">Manganese</keyword>
<dbReference type="InterPro" id="IPR020084">
    <property type="entry name" value="NUDIX_hydrolase_CS"/>
</dbReference>
<dbReference type="KEGG" id="lvn:BWR22_05390"/>
<dbReference type="PROSITE" id="PS51462">
    <property type="entry name" value="NUDIX"/>
    <property type="match status" value="1"/>
</dbReference>
<protein>
    <submittedName>
        <fullName evidence="8">Coenzyme A pyrophosphatase</fullName>
    </submittedName>
</protein>
<dbReference type="EMBL" id="CP019352">
    <property type="protein sequence ID" value="APX99765.1"/>
    <property type="molecule type" value="Genomic_DNA"/>
</dbReference>
<dbReference type="Pfam" id="PF00293">
    <property type="entry name" value="NUDIX"/>
    <property type="match status" value="1"/>
</dbReference>
<evidence type="ECO:0000256" key="1">
    <source>
        <dbReference type="ARBA" id="ARBA00001936"/>
    </source>
</evidence>
<dbReference type="GO" id="GO:0010945">
    <property type="term" value="F:coenzyme A diphosphatase activity"/>
    <property type="evidence" value="ECO:0007669"/>
    <property type="project" value="InterPro"/>
</dbReference>
<dbReference type="CDD" id="cd03426">
    <property type="entry name" value="NUDIX_CoAse_Nudt7"/>
    <property type="match status" value="1"/>
</dbReference>
<evidence type="ECO:0000256" key="2">
    <source>
        <dbReference type="ARBA" id="ARBA00001946"/>
    </source>
</evidence>
<keyword evidence="4" id="KW-0378">Hydrolase</keyword>
<evidence type="ECO:0000259" key="7">
    <source>
        <dbReference type="PROSITE" id="PS51462"/>
    </source>
</evidence>
<comment type="cofactor">
    <cofactor evidence="2">
        <name>Mg(2+)</name>
        <dbReference type="ChEBI" id="CHEBI:18420"/>
    </cofactor>
</comment>
<evidence type="ECO:0000256" key="3">
    <source>
        <dbReference type="ARBA" id="ARBA00022723"/>
    </source>
</evidence>
<reference evidence="8 9" key="1">
    <citation type="submission" date="2017-01" db="EMBL/GenBank/DDBJ databases">
        <title>Complete genome of Lacinutrix venerupis DOK2-8 isolated from seawater in Dokdo.</title>
        <authorList>
            <person name="Chi W.-J."/>
            <person name="Kim J.H."/>
        </authorList>
    </citation>
    <scope>NUCLEOTIDE SEQUENCE [LARGE SCALE GENOMIC DNA]</scope>
    <source>
        <strain evidence="8 9">DOK2-8</strain>
    </source>
</reference>
<accession>A0AAC9LJB4</accession>
<dbReference type="AlphaFoldDB" id="A0AAC9LJB4"/>
<proteinExistence type="predicted"/>
<dbReference type="PANTHER" id="PTHR12992:SF11">
    <property type="entry name" value="MITOCHONDRIAL COENZYME A DIPHOSPHATASE NUDT8"/>
    <property type="match status" value="1"/>
</dbReference>
<keyword evidence="5" id="KW-0460">Magnesium</keyword>
<keyword evidence="9" id="KW-1185">Reference proteome</keyword>
<gene>
    <name evidence="8" type="ORF">BWR22_05390</name>
</gene>
<name>A0AAC9LJB4_9FLAO</name>
<dbReference type="InterPro" id="IPR015797">
    <property type="entry name" value="NUDIX_hydrolase-like_dom_sf"/>
</dbReference>
<dbReference type="PANTHER" id="PTHR12992">
    <property type="entry name" value="NUDIX HYDROLASE"/>
    <property type="match status" value="1"/>
</dbReference>
<dbReference type="InterPro" id="IPR045121">
    <property type="entry name" value="CoAse"/>
</dbReference>
<evidence type="ECO:0000256" key="5">
    <source>
        <dbReference type="ARBA" id="ARBA00022842"/>
    </source>
</evidence>
<evidence type="ECO:0000256" key="4">
    <source>
        <dbReference type="ARBA" id="ARBA00022801"/>
    </source>
</evidence>
<dbReference type="SUPFAM" id="SSF55811">
    <property type="entry name" value="Nudix"/>
    <property type="match status" value="1"/>
</dbReference>
<evidence type="ECO:0000313" key="8">
    <source>
        <dbReference type="EMBL" id="APX99765.1"/>
    </source>
</evidence>
<comment type="cofactor">
    <cofactor evidence="1">
        <name>Mn(2+)</name>
        <dbReference type="ChEBI" id="CHEBI:29035"/>
    </cofactor>
</comment>
<organism evidence="8 9">
    <name type="scientific">Lacinutrix venerupis</name>
    <dbReference type="NCBI Taxonomy" id="1486034"/>
    <lineage>
        <taxon>Bacteria</taxon>
        <taxon>Pseudomonadati</taxon>
        <taxon>Bacteroidota</taxon>
        <taxon>Flavobacteriia</taxon>
        <taxon>Flavobacteriales</taxon>
        <taxon>Flavobacteriaceae</taxon>
        <taxon>Lacinutrix</taxon>
    </lineage>
</organism>
<evidence type="ECO:0000313" key="9">
    <source>
        <dbReference type="Proteomes" id="UP000187506"/>
    </source>
</evidence>
<dbReference type="Proteomes" id="UP000187506">
    <property type="component" value="Chromosome"/>
</dbReference>
<keyword evidence="3" id="KW-0479">Metal-binding</keyword>